<dbReference type="InterPro" id="IPR031106">
    <property type="entry name" value="C/EBP"/>
</dbReference>
<keyword evidence="10" id="KW-1185">Reference proteome</keyword>
<keyword evidence="4" id="KW-0238">DNA-binding</keyword>
<evidence type="ECO:0000256" key="6">
    <source>
        <dbReference type="ARBA" id="ARBA00023242"/>
    </source>
</evidence>
<dbReference type="Gene3D" id="1.20.5.170">
    <property type="match status" value="1"/>
</dbReference>
<evidence type="ECO:0000313" key="10">
    <source>
        <dbReference type="Proteomes" id="UP001487740"/>
    </source>
</evidence>
<dbReference type="GO" id="GO:0005634">
    <property type="term" value="C:nucleus"/>
    <property type="evidence" value="ECO:0007669"/>
    <property type="project" value="UniProtKB-SubCell"/>
</dbReference>
<dbReference type="PROSITE" id="PS50217">
    <property type="entry name" value="BZIP"/>
    <property type="match status" value="1"/>
</dbReference>
<organism evidence="9 10">
    <name type="scientific">Scylla paramamosain</name>
    <name type="common">Mud crab</name>
    <dbReference type="NCBI Taxonomy" id="85552"/>
    <lineage>
        <taxon>Eukaryota</taxon>
        <taxon>Metazoa</taxon>
        <taxon>Ecdysozoa</taxon>
        <taxon>Arthropoda</taxon>
        <taxon>Crustacea</taxon>
        <taxon>Multicrustacea</taxon>
        <taxon>Malacostraca</taxon>
        <taxon>Eumalacostraca</taxon>
        <taxon>Eucarida</taxon>
        <taxon>Decapoda</taxon>
        <taxon>Pleocyemata</taxon>
        <taxon>Brachyura</taxon>
        <taxon>Eubrachyura</taxon>
        <taxon>Portunoidea</taxon>
        <taxon>Portunidae</taxon>
        <taxon>Portuninae</taxon>
        <taxon>Scylla</taxon>
    </lineage>
</organism>
<dbReference type="InterPro" id="IPR046347">
    <property type="entry name" value="bZIP_sf"/>
</dbReference>
<evidence type="ECO:0000259" key="8">
    <source>
        <dbReference type="PROSITE" id="PS50217"/>
    </source>
</evidence>
<comment type="subcellular location">
    <subcellularLocation>
        <location evidence="1">Nucleus</location>
    </subcellularLocation>
</comment>
<dbReference type="Proteomes" id="UP001487740">
    <property type="component" value="Unassembled WGS sequence"/>
</dbReference>
<comment type="similarity">
    <text evidence="2">Belongs to the bZIP family. C/EBP subfamily.</text>
</comment>
<dbReference type="InterPro" id="IPR004827">
    <property type="entry name" value="bZIP"/>
</dbReference>
<dbReference type="PANTHER" id="PTHR23334">
    <property type="entry name" value="CCAAT/ENHANCER BINDING PROTEIN"/>
    <property type="match status" value="1"/>
</dbReference>
<dbReference type="GO" id="GO:0000978">
    <property type="term" value="F:RNA polymerase II cis-regulatory region sequence-specific DNA binding"/>
    <property type="evidence" value="ECO:0007669"/>
    <property type="project" value="TreeGrafter"/>
</dbReference>
<evidence type="ECO:0000313" key="9">
    <source>
        <dbReference type="EMBL" id="KAK8378285.1"/>
    </source>
</evidence>
<evidence type="ECO:0000256" key="4">
    <source>
        <dbReference type="ARBA" id="ARBA00023125"/>
    </source>
</evidence>
<proteinExistence type="inferred from homology"/>
<keyword evidence="3" id="KW-0805">Transcription regulation</keyword>
<keyword evidence="5" id="KW-0804">Transcription</keyword>
<dbReference type="AlphaFoldDB" id="A0AAW0SU81"/>
<dbReference type="Pfam" id="PF07716">
    <property type="entry name" value="bZIP_2"/>
    <property type="match status" value="1"/>
</dbReference>
<feature type="region of interest" description="Disordered" evidence="7">
    <location>
        <begin position="30"/>
        <end position="103"/>
    </location>
</feature>
<dbReference type="SUPFAM" id="SSF57959">
    <property type="entry name" value="Leucine zipper domain"/>
    <property type="match status" value="1"/>
</dbReference>
<dbReference type="GO" id="GO:0006351">
    <property type="term" value="P:DNA-templated transcription"/>
    <property type="evidence" value="ECO:0007669"/>
    <property type="project" value="InterPro"/>
</dbReference>
<evidence type="ECO:0000256" key="5">
    <source>
        <dbReference type="ARBA" id="ARBA00023163"/>
    </source>
</evidence>
<accession>A0AAW0SU81</accession>
<evidence type="ECO:0000256" key="1">
    <source>
        <dbReference type="ARBA" id="ARBA00004123"/>
    </source>
</evidence>
<comment type="caution">
    <text evidence="9">The sequence shown here is derived from an EMBL/GenBank/DDBJ whole genome shotgun (WGS) entry which is preliminary data.</text>
</comment>
<dbReference type="SMART" id="SM00338">
    <property type="entry name" value="BRLZ"/>
    <property type="match status" value="1"/>
</dbReference>
<dbReference type="PANTHER" id="PTHR23334:SF69">
    <property type="entry name" value="CCAAT_ENHANCER-BINDING PROTEIN GAMMA"/>
    <property type="match status" value="1"/>
</dbReference>
<protein>
    <recommendedName>
        <fullName evidence="8">BZIP domain-containing protein</fullName>
    </recommendedName>
</protein>
<feature type="domain" description="BZIP" evidence="8">
    <location>
        <begin position="76"/>
        <end position="139"/>
    </location>
</feature>
<evidence type="ECO:0000256" key="3">
    <source>
        <dbReference type="ARBA" id="ARBA00023015"/>
    </source>
</evidence>
<reference evidence="9 10" key="1">
    <citation type="submission" date="2023-03" db="EMBL/GenBank/DDBJ databases">
        <title>High-quality genome of Scylla paramamosain provides insights in environmental adaptation.</title>
        <authorList>
            <person name="Zhang L."/>
        </authorList>
    </citation>
    <scope>NUCLEOTIDE SEQUENCE [LARGE SCALE GENOMIC DNA]</scope>
    <source>
        <strain evidence="9">LZ_2023a</strain>
        <tissue evidence="9">Muscle</tissue>
    </source>
</reference>
<evidence type="ECO:0000256" key="7">
    <source>
        <dbReference type="SAM" id="MobiDB-lite"/>
    </source>
</evidence>
<dbReference type="EMBL" id="JARAKH010000045">
    <property type="protein sequence ID" value="KAK8378285.1"/>
    <property type="molecule type" value="Genomic_DNA"/>
</dbReference>
<dbReference type="GO" id="GO:0000981">
    <property type="term" value="F:DNA-binding transcription factor activity, RNA polymerase II-specific"/>
    <property type="evidence" value="ECO:0007669"/>
    <property type="project" value="TreeGrafter"/>
</dbReference>
<gene>
    <name evidence="9" type="ORF">O3P69_011050</name>
</gene>
<sequence>MFWRPRRASDADEVNNNVELVSESFATTTTTTIPHHLSKKSQGTVMSPKMDGLSSESSEESSHSGTSGSRRIVKNTEEYRKRRDRNNQAVKRSRLKTKKKTQEMVDRVTQLRNENEELEENIKILNKELGLLKGLFLEHAGNAHGVRLNEAELARMLDEDLEVDKGVALLMNLSQGSSPQNKWN</sequence>
<keyword evidence="6" id="KW-0539">Nucleus</keyword>
<evidence type="ECO:0000256" key="2">
    <source>
        <dbReference type="ARBA" id="ARBA00006951"/>
    </source>
</evidence>
<name>A0AAW0SU81_SCYPA</name>